<dbReference type="InterPro" id="IPR015422">
    <property type="entry name" value="PyrdxlP-dep_Trfase_small"/>
</dbReference>
<dbReference type="InterPro" id="IPR002129">
    <property type="entry name" value="PyrdxlP-dep_de-COase"/>
</dbReference>
<proteinExistence type="inferred from homology"/>
<comment type="similarity">
    <text evidence="2 7">Belongs to the group II decarboxylase family.</text>
</comment>
<dbReference type="SUPFAM" id="SSF53383">
    <property type="entry name" value="PLP-dependent transferases"/>
    <property type="match status" value="1"/>
</dbReference>
<dbReference type="PANTHER" id="PTHR11999">
    <property type="entry name" value="GROUP II PYRIDOXAL-5-PHOSPHATE DECARBOXYLASE"/>
    <property type="match status" value="1"/>
</dbReference>
<dbReference type="GO" id="GO:0030170">
    <property type="term" value="F:pyridoxal phosphate binding"/>
    <property type="evidence" value="ECO:0007669"/>
    <property type="project" value="InterPro"/>
</dbReference>
<dbReference type="EMBL" id="BLJE01000004">
    <property type="protein sequence ID" value="GFE66290.1"/>
    <property type="molecule type" value="Genomic_DNA"/>
</dbReference>
<gene>
    <name evidence="8" type="ORF">KIN_33640</name>
</gene>
<organism evidence="8 9">
    <name type="scientific">Litoreibacter roseus</name>
    <dbReference type="NCBI Taxonomy" id="2601869"/>
    <lineage>
        <taxon>Bacteria</taxon>
        <taxon>Pseudomonadati</taxon>
        <taxon>Pseudomonadota</taxon>
        <taxon>Alphaproteobacteria</taxon>
        <taxon>Rhodobacterales</taxon>
        <taxon>Roseobacteraceae</taxon>
        <taxon>Litoreibacter</taxon>
    </lineage>
</organism>
<comment type="caution">
    <text evidence="8">The sequence shown here is derived from an EMBL/GenBank/DDBJ whole genome shotgun (WGS) entry which is preliminary data.</text>
</comment>
<dbReference type="GO" id="GO:0016831">
    <property type="term" value="F:carboxy-lyase activity"/>
    <property type="evidence" value="ECO:0007669"/>
    <property type="project" value="UniProtKB-KW"/>
</dbReference>
<dbReference type="Gene3D" id="3.90.1150.10">
    <property type="entry name" value="Aspartate Aminotransferase, domain 1"/>
    <property type="match status" value="1"/>
</dbReference>
<evidence type="ECO:0000256" key="4">
    <source>
        <dbReference type="ARBA" id="ARBA00022898"/>
    </source>
</evidence>
<evidence type="ECO:0000256" key="5">
    <source>
        <dbReference type="ARBA" id="ARBA00023239"/>
    </source>
</evidence>
<dbReference type="InterPro" id="IPR015424">
    <property type="entry name" value="PyrdxlP-dep_Trfase"/>
</dbReference>
<dbReference type="InterPro" id="IPR015421">
    <property type="entry name" value="PyrdxlP-dep_Trfase_major"/>
</dbReference>
<keyword evidence="4 6" id="KW-0663">Pyridoxal phosphate</keyword>
<keyword evidence="3" id="KW-0210">Decarboxylase</keyword>
<evidence type="ECO:0000256" key="1">
    <source>
        <dbReference type="ARBA" id="ARBA00001933"/>
    </source>
</evidence>
<dbReference type="InterPro" id="IPR010977">
    <property type="entry name" value="Aromatic_deC"/>
</dbReference>
<dbReference type="GO" id="GO:0019752">
    <property type="term" value="P:carboxylic acid metabolic process"/>
    <property type="evidence" value="ECO:0007669"/>
    <property type="project" value="InterPro"/>
</dbReference>
<dbReference type="Proteomes" id="UP000436822">
    <property type="component" value="Unassembled WGS sequence"/>
</dbReference>
<accession>A0A6N6JKA8</accession>
<evidence type="ECO:0000313" key="9">
    <source>
        <dbReference type="Proteomes" id="UP000436822"/>
    </source>
</evidence>
<evidence type="ECO:0000256" key="6">
    <source>
        <dbReference type="PIRSR" id="PIRSR602129-50"/>
    </source>
</evidence>
<sequence length="472" mass="50776">MADEGQRLDPQDWTAFSQEMHDLLDTCLTRMQSARDLPWQPKPADMRDGVALRDIAGSTPTAKVFDRISDEIMPYATGNTHPRFFGWVHGTGTPVAVGAEMVAATMNSNCGGRDHGAAEVERAVIDWLCRTADMPQDAFGILTSGTSQATILAMSAARRRKFGADVLKNGIRAYPDIRVYVADGGHSCIAKALEVLGYGSESLTKIPVLNSGQMDMDRLKETIAQDRANGLEPLAVVGTAGSVNLGYFDPLDDLASYCKAEGIWFHVDAAFGFWALLADAPWCDLAKGIGQADSIACDLHKWMSVPYDCGACLISDRDLHRATFTARPSYLASQDAGLAGGDLWFCDYGLELSRGFKALKVWTVVQTIGTDALGAYVTDNCKQAALMGQLAAGSEVLDLARPVVSNVCCFWPKAGDPDKIAATLQLSGDAVFSTTLVDGKPCLRAAIVNHRCTQDDIRLAIAAVEREVRAAI</sequence>
<evidence type="ECO:0000256" key="7">
    <source>
        <dbReference type="RuleBase" id="RU000382"/>
    </source>
</evidence>
<name>A0A6N6JKA8_9RHOB</name>
<evidence type="ECO:0000256" key="3">
    <source>
        <dbReference type="ARBA" id="ARBA00022793"/>
    </source>
</evidence>
<reference evidence="8 9" key="1">
    <citation type="submission" date="2019-12" db="EMBL/GenBank/DDBJ databases">
        <title>Litoreibacter badius sp. nov., a novel bacteriochlorophyll a-containing bacterium in the genus Litoreibacter.</title>
        <authorList>
            <person name="Kanamuro M."/>
            <person name="Takabe Y."/>
            <person name="Mori K."/>
            <person name="Takaichi S."/>
            <person name="Hanada S."/>
        </authorList>
    </citation>
    <scope>NUCLEOTIDE SEQUENCE [LARGE SCALE GENOMIC DNA]</scope>
    <source>
        <strain evidence="8 9">K6</strain>
    </source>
</reference>
<keyword evidence="5 7" id="KW-0456">Lyase</keyword>
<dbReference type="Pfam" id="PF00282">
    <property type="entry name" value="Pyridoxal_deC"/>
    <property type="match status" value="1"/>
</dbReference>
<evidence type="ECO:0000256" key="2">
    <source>
        <dbReference type="ARBA" id="ARBA00009533"/>
    </source>
</evidence>
<protein>
    <submittedName>
        <fullName evidence="8">Cytochrome d ubiquinol oxidase subunit I</fullName>
    </submittedName>
</protein>
<comment type="cofactor">
    <cofactor evidence="1 6 7">
        <name>pyridoxal 5'-phosphate</name>
        <dbReference type="ChEBI" id="CHEBI:597326"/>
    </cofactor>
</comment>
<dbReference type="RefSeq" id="WP_243144959.1">
    <property type="nucleotide sequence ID" value="NZ_BLJE01000004.1"/>
</dbReference>
<dbReference type="PANTHER" id="PTHR11999:SF70">
    <property type="entry name" value="MIP05841P"/>
    <property type="match status" value="1"/>
</dbReference>
<evidence type="ECO:0000313" key="8">
    <source>
        <dbReference type="EMBL" id="GFE66290.1"/>
    </source>
</evidence>
<dbReference type="Gene3D" id="3.40.640.10">
    <property type="entry name" value="Type I PLP-dependent aspartate aminotransferase-like (Major domain)"/>
    <property type="match status" value="1"/>
</dbReference>
<dbReference type="AlphaFoldDB" id="A0A6N6JKA8"/>
<keyword evidence="9" id="KW-1185">Reference proteome</keyword>
<feature type="modified residue" description="N6-(pyridoxal phosphate)lysine" evidence="6">
    <location>
        <position position="301"/>
    </location>
</feature>